<dbReference type="eggNOG" id="COG4568">
    <property type="taxonomic scope" value="Bacteria"/>
</dbReference>
<dbReference type="InterPro" id="IPR023534">
    <property type="entry name" value="Rof/RNase_P-like"/>
</dbReference>
<evidence type="ECO:0000313" key="1">
    <source>
        <dbReference type="EMBL" id="OEF24279.1"/>
    </source>
</evidence>
<keyword evidence="2" id="KW-1185">Reference proteome</keyword>
<dbReference type="STRING" id="1188252.A1QC_10330"/>
<gene>
    <name evidence="1" type="ORF">A1QC_10330</name>
</gene>
<dbReference type="Proteomes" id="UP000094070">
    <property type="component" value="Unassembled WGS sequence"/>
</dbReference>
<name>A0A1E5E1R3_9VIBR</name>
<sequence>MSDYQPIACSVYDEYELACMHHDQIVIHLKSGNSIQARAVNVYHQKNTGEWLEIEALANDEQKERQRIRLDHIASFEKYK</sequence>
<accession>A0A1E5E1R3</accession>
<reference evidence="1 2" key="1">
    <citation type="journal article" date="2012" name="Science">
        <title>Ecological populations of bacteria act as socially cohesive units of antibiotic production and resistance.</title>
        <authorList>
            <person name="Cordero O.X."/>
            <person name="Wildschutte H."/>
            <person name="Kirkup B."/>
            <person name="Proehl S."/>
            <person name="Ngo L."/>
            <person name="Hussain F."/>
            <person name="Le Roux F."/>
            <person name="Mincer T."/>
            <person name="Polz M.F."/>
        </authorList>
    </citation>
    <scope>NUCLEOTIDE SEQUENCE [LARGE SCALE GENOMIC DNA]</scope>
    <source>
        <strain evidence="1 2">1S-45</strain>
    </source>
</reference>
<dbReference type="SUPFAM" id="SSF101744">
    <property type="entry name" value="Rof/RNase P subunit-like"/>
    <property type="match status" value="1"/>
</dbReference>
<dbReference type="OrthoDB" id="5344363at2"/>
<dbReference type="InterPro" id="IPR009778">
    <property type="entry name" value="ROF"/>
</dbReference>
<evidence type="ECO:0000313" key="2">
    <source>
        <dbReference type="Proteomes" id="UP000094070"/>
    </source>
</evidence>
<dbReference type="Gene3D" id="2.30.30.400">
    <property type="entry name" value="Rof-like"/>
    <property type="match status" value="1"/>
</dbReference>
<proteinExistence type="predicted"/>
<dbReference type="AlphaFoldDB" id="A0A1E5E1R3"/>
<dbReference type="EMBL" id="AJYK02000078">
    <property type="protein sequence ID" value="OEF24279.1"/>
    <property type="molecule type" value="Genomic_DNA"/>
</dbReference>
<evidence type="ECO:0008006" key="3">
    <source>
        <dbReference type="Google" id="ProtNLM"/>
    </source>
</evidence>
<dbReference type="RefSeq" id="WP_017023952.1">
    <property type="nucleotide sequence ID" value="NZ_AJYK02000078.1"/>
</dbReference>
<protein>
    <recommendedName>
        <fullName evidence="3">Rho-binding antiterminator</fullName>
    </recommendedName>
</protein>
<dbReference type="InterPro" id="IPR038626">
    <property type="entry name" value="Rof-like_sf"/>
</dbReference>
<comment type="caution">
    <text evidence="1">The sequence shown here is derived from an EMBL/GenBank/DDBJ whole genome shotgun (WGS) entry which is preliminary data.</text>
</comment>
<dbReference type="Pfam" id="PF07073">
    <property type="entry name" value="ROF"/>
    <property type="match status" value="1"/>
</dbReference>
<organism evidence="1 2">
    <name type="scientific">Vibrio rumoiensis 1S-45</name>
    <dbReference type="NCBI Taxonomy" id="1188252"/>
    <lineage>
        <taxon>Bacteria</taxon>
        <taxon>Pseudomonadati</taxon>
        <taxon>Pseudomonadota</taxon>
        <taxon>Gammaproteobacteria</taxon>
        <taxon>Vibrionales</taxon>
        <taxon>Vibrionaceae</taxon>
        <taxon>Vibrio</taxon>
    </lineage>
</organism>